<feature type="domain" description="GTP cyclohydrolase II" evidence="11">
    <location>
        <begin position="8"/>
        <end position="170"/>
    </location>
</feature>
<dbReference type="EMBL" id="CP114413">
    <property type="protein sequence ID" value="WAZ19629.1"/>
    <property type="molecule type" value="Genomic_DNA"/>
</dbReference>
<reference evidence="12" key="1">
    <citation type="submission" date="2022-12" db="EMBL/GenBank/DDBJ databases">
        <authorList>
            <person name="Ruckert C."/>
            <person name="Busche T."/>
            <person name="Kalinowski J."/>
            <person name="Wittmann C."/>
        </authorList>
    </citation>
    <scope>NUCLEOTIDE SEQUENCE</scope>
    <source>
        <strain evidence="12">DSM 40467</strain>
    </source>
</reference>
<evidence type="ECO:0000256" key="9">
    <source>
        <dbReference type="ARBA" id="ARBA00023134"/>
    </source>
</evidence>
<dbReference type="CDD" id="cd00641">
    <property type="entry name" value="GTP_cyclohydro2"/>
    <property type="match status" value="1"/>
</dbReference>
<evidence type="ECO:0000256" key="3">
    <source>
        <dbReference type="ARBA" id="ARBA00012762"/>
    </source>
</evidence>
<keyword evidence="4" id="KW-0686">Riboflavin biosynthesis</keyword>
<dbReference type="InterPro" id="IPR032677">
    <property type="entry name" value="GTP_cyclohydro_II"/>
</dbReference>
<evidence type="ECO:0000256" key="4">
    <source>
        <dbReference type="ARBA" id="ARBA00022619"/>
    </source>
</evidence>
<dbReference type="SUPFAM" id="SSF142695">
    <property type="entry name" value="RibA-like"/>
    <property type="match status" value="1"/>
</dbReference>
<dbReference type="NCBIfam" id="NF001591">
    <property type="entry name" value="PRK00393.1"/>
    <property type="match status" value="1"/>
</dbReference>
<evidence type="ECO:0000256" key="10">
    <source>
        <dbReference type="ARBA" id="ARBA00049295"/>
    </source>
</evidence>
<dbReference type="InterPro" id="IPR036144">
    <property type="entry name" value="RibA-like_sf"/>
</dbReference>
<dbReference type="PANTHER" id="PTHR21327">
    <property type="entry name" value="GTP CYCLOHYDROLASE II-RELATED"/>
    <property type="match status" value="1"/>
</dbReference>
<evidence type="ECO:0000256" key="5">
    <source>
        <dbReference type="ARBA" id="ARBA00022723"/>
    </source>
</evidence>
<protein>
    <recommendedName>
        <fullName evidence="3">GTP cyclohydrolase II</fullName>
        <ecNumber evidence="3">3.5.4.25</ecNumber>
    </recommendedName>
</protein>
<dbReference type="Proteomes" id="UP001164439">
    <property type="component" value="Chromosome"/>
</dbReference>
<evidence type="ECO:0000256" key="1">
    <source>
        <dbReference type="ARBA" id="ARBA00001947"/>
    </source>
</evidence>
<dbReference type="RefSeq" id="WP_269657321.1">
    <property type="nucleotide sequence ID" value="NZ_CP114413.1"/>
</dbReference>
<keyword evidence="6" id="KW-0547">Nucleotide-binding</keyword>
<gene>
    <name evidence="12" type="ORF">STRCI_000692</name>
</gene>
<dbReference type="Gene3D" id="3.40.50.10990">
    <property type="entry name" value="GTP cyclohydrolase II"/>
    <property type="match status" value="1"/>
</dbReference>
<comment type="pathway">
    <text evidence="2">Cofactor biosynthesis; riboflavin biosynthesis; 5-amino-6-(D-ribitylamino)uracil from GTP: step 1/4.</text>
</comment>
<dbReference type="InterPro" id="IPR000926">
    <property type="entry name" value="RibA"/>
</dbReference>
<evidence type="ECO:0000313" key="12">
    <source>
        <dbReference type="EMBL" id="WAZ19629.1"/>
    </source>
</evidence>
<evidence type="ECO:0000256" key="6">
    <source>
        <dbReference type="ARBA" id="ARBA00022741"/>
    </source>
</evidence>
<keyword evidence="7" id="KW-0378">Hydrolase</keyword>
<dbReference type="EC" id="3.5.4.25" evidence="3"/>
<keyword evidence="13" id="KW-1185">Reference proteome</keyword>
<dbReference type="PANTHER" id="PTHR21327:SF18">
    <property type="entry name" value="3,4-DIHYDROXY-2-BUTANONE 4-PHOSPHATE SYNTHASE"/>
    <property type="match status" value="1"/>
</dbReference>
<evidence type="ECO:0000256" key="8">
    <source>
        <dbReference type="ARBA" id="ARBA00022833"/>
    </source>
</evidence>
<keyword evidence="5" id="KW-0479">Metal-binding</keyword>
<evidence type="ECO:0000256" key="2">
    <source>
        <dbReference type="ARBA" id="ARBA00004853"/>
    </source>
</evidence>
<organism evidence="12 13">
    <name type="scientific">Streptomyces cinnabarinus</name>
    <dbReference type="NCBI Taxonomy" id="67287"/>
    <lineage>
        <taxon>Bacteria</taxon>
        <taxon>Bacillati</taxon>
        <taxon>Actinomycetota</taxon>
        <taxon>Actinomycetes</taxon>
        <taxon>Kitasatosporales</taxon>
        <taxon>Streptomycetaceae</taxon>
        <taxon>Streptomyces</taxon>
    </lineage>
</organism>
<keyword evidence="9" id="KW-0342">GTP-binding</keyword>
<evidence type="ECO:0000256" key="7">
    <source>
        <dbReference type="ARBA" id="ARBA00022801"/>
    </source>
</evidence>
<evidence type="ECO:0000259" key="11">
    <source>
        <dbReference type="Pfam" id="PF00925"/>
    </source>
</evidence>
<comment type="catalytic activity">
    <reaction evidence="10">
        <text>GTP + 4 H2O = 2,5-diamino-6-hydroxy-4-(5-phosphoribosylamino)-pyrimidine + formate + 2 phosphate + 3 H(+)</text>
        <dbReference type="Rhea" id="RHEA:23704"/>
        <dbReference type="ChEBI" id="CHEBI:15377"/>
        <dbReference type="ChEBI" id="CHEBI:15378"/>
        <dbReference type="ChEBI" id="CHEBI:15740"/>
        <dbReference type="ChEBI" id="CHEBI:37565"/>
        <dbReference type="ChEBI" id="CHEBI:43474"/>
        <dbReference type="ChEBI" id="CHEBI:58614"/>
        <dbReference type="EC" id="3.5.4.25"/>
    </reaction>
</comment>
<name>A0ABY7K5J6_9ACTN</name>
<proteinExistence type="predicted"/>
<sequence length="210" mass="22351">MPHIVSQASCTLPISGGEVRLHVFGRERNGPESVIAAVHRTERAEECAPLVRLHSACATGDILGSLRCDCGSQLSAALDAVLESDHGILLYLLGHEGRGIGLANKIRAYALQEQGLNTAEANLALGLPVDDRDYTDAAAVLREFGVARLRLATNNPLKIAALETAGLEVQRVPWGGFVTPHNSGYLETKDYVLGHLGSLGPMTEPSKPRS</sequence>
<comment type="cofactor">
    <cofactor evidence="1">
        <name>Zn(2+)</name>
        <dbReference type="ChEBI" id="CHEBI:29105"/>
    </cofactor>
</comment>
<evidence type="ECO:0000313" key="13">
    <source>
        <dbReference type="Proteomes" id="UP001164439"/>
    </source>
</evidence>
<keyword evidence="8" id="KW-0862">Zinc</keyword>
<dbReference type="Pfam" id="PF00925">
    <property type="entry name" value="GTP_cyclohydro2"/>
    <property type="match status" value="1"/>
</dbReference>
<accession>A0ABY7K5J6</accession>